<dbReference type="Pfam" id="PF00454">
    <property type="entry name" value="PI3_PI4_kinase"/>
    <property type="match status" value="1"/>
</dbReference>
<feature type="domain" description="C2 PI3K-type" evidence="12">
    <location>
        <begin position="420"/>
        <end position="569"/>
    </location>
</feature>
<keyword evidence="5 13" id="KW-0418">Kinase</keyword>
<protein>
    <recommendedName>
        <fullName evidence="2">phosphatidylinositol 3-kinase</fullName>
        <ecNumber evidence="2">2.7.1.137</ecNumber>
    </recommendedName>
</protein>
<dbReference type="InterPro" id="IPR016024">
    <property type="entry name" value="ARM-type_fold"/>
</dbReference>
<dbReference type="CDD" id="cd00891">
    <property type="entry name" value="PI3Kc"/>
    <property type="match status" value="1"/>
</dbReference>
<dbReference type="InterPro" id="IPR000403">
    <property type="entry name" value="PI3/4_kinase_cat_dom"/>
</dbReference>
<dbReference type="PROSITE" id="PS51545">
    <property type="entry name" value="PIK_HELICAL"/>
    <property type="match status" value="1"/>
</dbReference>
<proteinExistence type="inferred from homology"/>
<keyword evidence="4" id="KW-0547">Nucleotide-binding</keyword>
<dbReference type="GO" id="GO:0009617">
    <property type="term" value="P:response to bacterium"/>
    <property type="evidence" value="ECO:0007669"/>
    <property type="project" value="UniProtKB-ARBA"/>
</dbReference>
<dbReference type="EMBL" id="MDYQ01000014">
    <property type="protein sequence ID" value="PRP88077.1"/>
    <property type="molecule type" value="Genomic_DNA"/>
</dbReference>
<dbReference type="Gene3D" id="3.10.20.770">
    <property type="match status" value="1"/>
</dbReference>
<dbReference type="STRING" id="1890364.A0A2P6NVT5"/>
<feature type="domain" description="PIK helical" evidence="10">
    <location>
        <begin position="601"/>
        <end position="779"/>
    </location>
</feature>
<name>A0A2P6NVT5_9EUKA</name>
<dbReference type="GO" id="GO:0005737">
    <property type="term" value="C:cytoplasm"/>
    <property type="evidence" value="ECO:0007669"/>
    <property type="project" value="TreeGrafter"/>
</dbReference>
<dbReference type="Proteomes" id="UP000241769">
    <property type="component" value="Unassembled WGS sequence"/>
</dbReference>
<dbReference type="FunFam" id="1.10.1070.11:FF:000001">
    <property type="entry name" value="Phosphatidylinositol 4,5-bisphosphate 3-kinase catalytic subunit"/>
    <property type="match status" value="1"/>
</dbReference>
<dbReference type="Gene3D" id="3.30.1010.10">
    <property type="entry name" value="Phosphatidylinositol 3-kinase Catalytic Subunit, Chain A, domain 4"/>
    <property type="match status" value="1"/>
</dbReference>
<sequence>MSFLRRNSHKKIKDKTKTSPSPSPQLGSPSPNSPRSASPITPRSPLTDEYSDEMQRNGRGNETRTHSFDSGRDSYDHVSGKDYYHGNGDHDEHKTKGMNVQMSELEVQFLLPNGQVLMISCSIEDTVQGIMGMVHEEASRLKDIHVSKHNLKPIENYVSKMPGNHGIITDESVTIGSLPYIQACRNSSTTPRINLQEKNAVLSKKDKHINVEIGSLVGTPLCWTQPGSEIDQFRKSMLYVRYQEHIKRAGGGPAITRSSVKKGIVGGETKVMVKLLLPLLESAVEKTVIANGESQTCITTVVTPPDPPGESCNQFIERMAAKYYKNTTTPNGFTLKISGIAEFIDGEDKLVETDYFQEILSCTTKKMPQLSLVAKEETTEEESFPEEQYIVDATISYEHNEIASSNIPWDKMTCLSVWEISTPFRFRVLGVENVKKFNEYDGRHMYVTAEVYHGGESIDQLMTSSTHCCVNPRWEDWLSTSTQLCNIPRAARVCFTLYCGQGDEQNPAKDKPAGWVAYNLFDYKHELRTGVLTLSMWQDDKANPIGTCVGNTASDSPTLYIEVASYQLPVVFPTLYSIDPSRFRTDSDMKQHEMEDAVKRQTIQTFYGADIPAKIEAITSRDPLSQLSEEDKNLLWAEREYCRTNHTKALPKLLRSVAYNNRFSVHITHQLLERWDKLSAEDGLELLDSNYGDSKVRQFAVECLEQFTDEQLATYLLQLVQVLKYEPYHDSALCRFLLRRALSGRGIIGHSLFWYLKSEMHQAEISERYGLLLEAYLRGCGAHRAELGRQILNRLVKTANHIKTVKDPSDRLKVLQQQLEAQRQFPKLKLPLNPMIEVSGIVVQKCKFMDSKKLPLWLVFNNADARSANQYVILKSGDDLRQDMLTLQMIRLMDRLWKCDNLDLRLNPYGCISTGFDQGMIEIVLNSDTVANITKKYGGATAAFRVTPIADWLQKQNGGADSEQYALAVDNFVHSCAGYCVATYVLGIGDRHNDNVMITKEGKLFHIDFGHFLGNYKKKFGFKRERAPFVFTPDFAYVMGGKDSKDFNRFVDLCCDAYNILRRHSHLFINLFAMMLSTGIPELKSAEDIEYLRDAFSLGQTEEDAREKFIELIYESLGTKTTQLNNAIHIWAH</sequence>
<comment type="caution">
    <text evidence="13">The sequence shown here is derived from an EMBL/GenBank/DDBJ whole genome shotgun (WGS) entry which is preliminary data.</text>
</comment>
<dbReference type="GO" id="GO:0005942">
    <property type="term" value="C:phosphatidylinositol 3-kinase complex"/>
    <property type="evidence" value="ECO:0007669"/>
    <property type="project" value="TreeGrafter"/>
</dbReference>
<dbReference type="Pfam" id="PF00613">
    <property type="entry name" value="PI3Ka"/>
    <property type="match status" value="1"/>
</dbReference>
<dbReference type="InterPro" id="IPR001263">
    <property type="entry name" value="PI3K_accessory_dom"/>
</dbReference>
<comment type="catalytic activity">
    <reaction evidence="1">
        <text>a 1,2-diacyl-sn-glycero-3-phospho-(1D-myo-inositol) + ATP = a 1,2-diacyl-sn-glycero-3-phospho-(1D-myo-inositol-3-phosphate) + ADP + H(+)</text>
        <dbReference type="Rhea" id="RHEA:12709"/>
        <dbReference type="ChEBI" id="CHEBI:15378"/>
        <dbReference type="ChEBI" id="CHEBI:30616"/>
        <dbReference type="ChEBI" id="CHEBI:57880"/>
        <dbReference type="ChEBI" id="CHEBI:58088"/>
        <dbReference type="ChEBI" id="CHEBI:456216"/>
        <dbReference type="EC" id="2.7.1.137"/>
    </reaction>
</comment>
<feature type="domain" description="PI3K/PI4K catalytic" evidence="9">
    <location>
        <begin position="842"/>
        <end position="1121"/>
    </location>
</feature>
<dbReference type="GO" id="GO:0005524">
    <property type="term" value="F:ATP binding"/>
    <property type="evidence" value="ECO:0007669"/>
    <property type="project" value="UniProtKB-KW"/>
</dbReference>
<dbReference type="PROSITE" id="PS51546">
    <property type="entry name" value="PI3K_RBD"/>
    <property type="match status" value="1"/>
</dbReference>
<dbReference type="InterPro" id="IPR015433">
    <property type="entry name" value="PI3/4_kinase"/>
</dbReference>
<dbReference type="GO" id="GO:0043491">
    <property type="term" value="P:phosphatidylinositol 3-kinase/protein kinase B signal transduction"/>
    <property type="evidence" value="ECO:0007669"/>
    <property type="project" value="TreeGrafter"/>
</dbReference>
<evidence type="ECO:0000256" key="8">
    <source>
        <dbReference type="SAM" id="MobiDB-lite"/>
    </source>
</evidence>
<dbReference type="PROSITE" id="PS51547">
    <property type="entry name" value="C2_PI3K"/>
    <property type="match status" value="1"/>
</dbReference>
<dbReference type="SUPFAM" id="SSF49562">
    <property type="entry name" value="C2 domain (Calcium/lipid-binding domain, CaLB)"/>
    <property type="match status" value="1"/>
</dbReference>
<dbReference type="GO" id="GO:0035005">
    <property type="term" value="F:1-phosphatidylinositol-4-phosphate 3-kinase activity"/>
    <property type="evidence" value="ECO:0007669"/>
    <property type="project" value="TreeGrafter"/>
</dbReference>
<dbReference type="SUPFAM" id="SSF48371">
    <property type="entry name" value="ARM repeat"/>
    <property type="match status" value="1"/>
</dbReference>
<keyword evidence="3" id="KW-0808">Transferase</keyword>
<dbReference type="FunCoup" id="A0A2P6NVT5">
    <property type="interactions" value="50"/>
</dbReference>
<dbReference type="Pfam" id="PF00794">
    <property type="entry name" value="PI3K_rbd"/>
    <property type="match status" value="1"/>
</dbReference>
<feature type="compositionally biased region" description="Low complexity" evidence="8">
    <location>
        <begin position="24"/>
        <end position="39"/>
    </location>
</feature>
<dbReference type="InterPro" id="IPR018936">
    <property type="entry name" value="PI3/4_kinase_CS"/>
</dbReference>
<keyword evidence="6" id="KW-0067">ATP-binding</keyword>
<evidence type="ECO:0000256" key="5">
    <source>
        <dbReference type="ARBA" id="ARBA00022777"/>
    </source>
</evidence>
<dbReference type="InterPro" id="IPR000341">
    <property type="entry name" value="PI3K_Ras-bd_dom"/>
</dbReference>
<dbReference type="GO" id="GO:0016303">
    <property type="term" value="F:1-phosphatidylinositol-3-kinase activity"/>
    <property type="evidence" value="ECO:0007669"/>
    <property type="project" value="UniProtKB-EC"/>
</dbReference>
<evidence type="ECO:0000259" key="10">
    <source>
        <dbReference type="PROSITE" id="PS51545"/>
    </source>
</evidence>
<dbReference type="InterPro" id="IPR035448">
    <property type="entry name" value="PI3Kc"/>
</dbReference>
<dbReference type="CDD" id="cd08380">
    <property type="entry name" value="C2_PI3K_like"/>
    <property type="match status" value="1"/>
</dbReference>
<organism evidence="13 14">
    <name type="scientific">Planoprotostelium fungivorum</name>
    <dbReference type="NCBI Taxonomy" id="1890364"/>
    <lineage>
        <taxon>Eukaryota</taxon>
        <taxon>Amoebozoa</taxon>
        <taxon>Evosea</taxon>
        <taxon>Variosea</taxon>
        <taxon>Cavosteliida</taxon>
        <taxon>Cavosteliaceae</taxon>
        <taxon>Planoprotostelium</taxon>
    </lineage>
</organism>
<dbReference type="PANTHER" id="PTHR10048:SF14">
    <property type="entry name" value="LD28067P"/>
    <property type="match status" value="1"/>
</dbReference>
<dbReference type="SMART" id="SM00146">
    <property type="entry name" value="PI3Kc"/>
    <property type="match status" value="1"/>
</dbReference>
<dbReference type="InParanoid" id="A0A2P6NVT5"/>
<dbReference type="GO" id="GO:0032060">
    <property type="term" value="P:bleb assembly"/>
    <property type="evidence" value="ECO:0007669"/>
    <property type="project" value="UniProtKB-ARBA"/>
</dbReference>
<evidence type="ECO:0000313" key="13">
    <source>
        <dbReference type="EMBL" id="PRP88077.1"/>
    </source>
</evidence>
<evidence type="ECO:0000256" key="3">
    <source>
        <dbReference type="ARBA" id="ARBA00022679"/>
    </source>
</evidence>
<dbReference type="SUPFAM" id="SSF54236">
    <property type="entry name" value="Ubiquitin-like"/>
    <property type="match status" value="1"/>
</dbReference>
<dbReference type="PANTHER" id="PTHR10048">
    <property type="entry name" value="PHOSPHATIDYLINOSITOL KINASE"/>
    <property type="match status" value="1"/>
</dbReference>
<reference evidence="13 14" key="1">
    <citation type="journal article" date="2018" name="Genome Biol. Evol.">
        <title>Multiple Roots of Fruiting Body Formation in Amoebozoa.</title>
        <authorList>
            <person name="Hillmann F."/>
            <person name="Forbes G."/>
            <person name="Novohradska S."/>
            <person name="Ferling I."/>
            <person name="Riege K."/>
            <person name="Groth M."/>
            <person name="Westermann M."/>
            <person name="Marz M."/>
            <person name="Spaller T."/>
            <person name="Winckler T."/>
            <person name="Schaap P."/>
            <person name="Glockner G."/>
        </authorList>
    </citation>
    <scope>NUCLEOTIDE SEQUENCE [LARGE SCALE GENOMIC DNA]</scope>
    <source>
        <strain evidence="13 14">Jena</strain>
    </source>
</reference>
<evidence type="ECO:0000256" key="6">
    <source>
        <dbReference type="ARBA" id="ARBA00022840"/>
    </source>
</evidence>
<feature type="compositionally biased region" description="Basic and acidic residues" evidence="8">
    <location>
        <begin position="53"/>
        <end position="94"/>
    </location>
</feature>
<evidence type="ECO:0000256" key="1">
    <source>
        <dbReference type="ARBA" id="ARBA00001498"/>
    </source>
</evidence>
<dbReference type="InterPro" id="IPR035892">
    <property type="entry name" value="C2_domain_sf"/>
</dbReference>
<evidence type="ECO:0000256" key="7">
    <source>
        <dbReference type="PROSITE-ProRule" id="PRU00880"/>
    </source>
</evidence>
<evidence type="ECO:0000259" key="12">
    <source>
        <dbReference type="PROSITE" id="PS51547"/>
    </source>
</evidence>
<dbReference type="SUPFAM" id="SSF56112">
    <property type="entry name" value="Protein kinase-like (PK-like)"/>
    <property type="match status" value="1"/>
</dbReference>
<accession>A0A2P6NVT5</accession>
<dbReference type="InterPro" id="IPR029071">
    <property type="entry name" value="Ubiquitin-like_domsf"/>
</dbReference>
<dbReference type="GO" id="GO:0016477">
    <property type="term" value="P:cell migration"/>
    <property type="evidence" value="ECO:0007669"/>
    <property type="project" value="TreeGrafter"/>
</dbReference>
<dbReference type="SMART" id="SM00145">
    <property type="entry name" value="PI3Ka"/>
    <property type="match status" value="1"/>
</dbReference>
<evidence type="ECO:0000256" key="2">
    <source>
        <dbReference type="ARBA" id="ARBA00012073"/>
    </source>
</evidence>
<dbReference type="Gene3D" id="1.10.1070.11">
    <property type="entry name" value="Phosphatidylinositol 3-/4-kinase, catalytic domain"/>
    <property type="match status" value="1"/>
</dbReference>
<evidence type="ECO:0000256" key="4">
    <source>
        <dbReference type="ARBA" id="ARBA00022741"/>
    </source>
</evidence>
<evidence type="ECO:0000313" key="14">
    <source>
        <dbReference type="Proteomes" id="UP000241769"/>
    </source>
</evidence>
<dbReference type="PROSITE" id="PS50290">
    <property type="entry name" value="PI3_4_KINASE_3"/>
    <property type="match status" value="1"/>
</dbReference>
<gene>
    <name evidence="13" type="ORF">PROFUN_04168</name>
</gene>
<feature type="compositionally biased region" description="Basic residues" evidence="8">
    <location>
        <begin position="1"/>
        <end position="14"/>
    </location>
</feature>
<comment type="similarity">
    <text evidence="7">Belongs to the PI3/PI4-kinase family.</text>
</comment>
<dbReference type="Pfam" id="PF00792">
    <property type="entry name" value="PI3K_C2"/>
    <property type="match status" value="1"/>
</dbReference>
<feature type="domain" description="PI3K-RBD" evidence="11">
    <location>
        <begin position="268"/>
        <end position="374"/>
    </location>
</feature>
<dbReference type="GO" id="GO:0031267">
    <property type="term" value="F:small GTPase binding"/>
    <property type="evidence" value="ECO:0007669"/>
    <property type="project" value="UniProtKB-ARBA"/>
</dbReference>
<keyword evidence="14" id="KW-1185">Reference proteome</keyword>
<dbReference type="GO" id="GO:0005886">
    <property type="term" value="C:plasma membrane"/>
    <property type="evidence" value="ECO:0007669"/>
    <property type="project" value="TreeGrafter"/>
</dbReference>
<dbReference type="OrthoDB" id="67688at2759"/>
<feature type="region of interest" description="Disordered" evidence="8">
    <location>
        <begin position="1"/>
        <end position="94"/>
    </location>
</feature>
<dbReference type="PROSITE" id="PS00916">
    <property type="entry name" value="PI3_4_KINASE_2"/>
    <property type="match status" value="1"/>
</dbReference>
<dbReference type="AlphaFoldDB" id="A0A2P6NVT5"/>
<dbReference type="PROSITE" id="PS00915">
    <property type="entry name" value="PI3_4_KINASE_1"/>
    <property type="match status" value="1"/>
</dbReference>
<evidence type="ECO:0000259" key="11">
    <source>
        <dbReference type="PROSITE" id="PS51546"/>
    </source>
</evidence>
<dbReference type="InterPro" id="IPR036940">
    <property type="entry name" value="PI3/4_kinase_cat_sf"/>
</dbReference>
<dbReference type="EC" id="2.7.1.137" evidence="2"/>
<dbReference type="Gene3D" id="2.60.40.150">
    <property type="entry name" value="C2 domain"/>
    <property type="match status" value="1"/>
</dbReference>
<dbReference type="FunFam" id="3.30.1010.10:FF:000008">
    <property type="entry name" value="Phosphatidylinositol 4,5-bisphosphate 3-kinase catalytic subunit gamma"/>
    <property type="match status" value="1"/>
</dbReference>
<dbReference type="Gene3D" id="1.25.40.70">
    <property type="entry name" value="Phosphatidylinositol 3-kinase, accessory domain (PIK)"/>
    <property type="match status" value="1"/>
</dbReference>
<dbReference type="InterPro" id="IPR042236">
    <property type="entry name" value="PI3K_accessory_sf"/>
</dbReference>
<evidence type="ECO:0000259" key="9">
    <source>
        <dbReference type="PROSITE" id="PS50290"/>
    </source>
</evidence>
<dbReference type="SMART" id="SM00142">
    <property type="entry name" value="PI3K_C2"/>
    <property type="match status" value="1"/>
</dbReference>
<dbReference type="InterPro" id="IPR011009">
    <property type="entry name" value="Kinase-like_dom_sf"/>
</dbReference>
<dbReference type="GO" id="GO:0050920">
    <property type="term" value="P:regulation of chemotaxis"/>
    <property type="evidence" value="ECO:0007669"/>
    <property type="project" value="UniProtKB-ARBA"/>
</dbReference>
<dbReference type="GO" id="GO:0048015">
    <property type="term" value="P:phosphatidylinositol-mediated signaling"/>
    <property type="evidence" value="ECO:0007669"/>
    <property type="project" value="TreeGrafter"/>
</dbReference>
<dbReference type="InterPro" id="IPR002420">
    <property type="entry name" value="PI3K-type_C2_dom"/>
</dbReference>